<feature type="signal peptide" evidence="2">
    <location>
        <begin position="1"/>
        <end position="18"/>
    </location>
</feature>
<evidence type="ECO:0000313" key="5">
    <source>
        <dbReference type="Proteomes" id="UP000433483"/>
    </source>
</evidence>
<evidence type="ECO:0000256" key="2">
    <source>
        <dbReference type="SAM" id="SignalP"/>
    </source>
</evidence>
<dbReference type="Proteomes" id="UP000437068">
    <property type="component" value="Unassembled WGS sequence"/>
</dbReference>
<sequence>MFGLFFWIASLKSPTVSPASMSTGNAFPSTPASAQKSFTIFPRGGGFWNEEVGRRESPLGSGESTRFLRVD</sequence>
<dbReference type="EMBL" id="QXGB01002152">
    <property type="protein sequence ID" value="KAE9180913.1"/>
    <property type="molecule type" value="Genomic_DNA"/>
</dbReference>
<dbReference type="AlphaFoldDB" id="A0A6A3WJ81"/>
<evidence type="ECO:0000313" key="4">
    <source>
        <dbReference type="EMBL" id="KAE9284422.1"/>
    </source>
</evidence>
<name>A0A6A3WJ81_9STRA</name>
<dbReference type="Proteomes" id="UP000433483">
    <property type="component" value="Unassembled WGS sequence"/>
</dbReference>
<accession>A0A6A3WJ81</accession>
<reference evidence="5 6" key="1">
    <citation type="submission" date="2018-08" db="EMBL/GenBank/DDBJ databases">
        <title>Genomic investigation of the strawberry pathogen Phytophthora fragariae indicates pathogenicity is determined by transcriptional variation in three key races.</title>
        <authorList>
            <person name="Adams T.M."/>
            <person name="Armitage A.D."/>
            <person name="Sobczyk M.K."/>
            <person name="Bates H.J."/>
            <person name="Dunwell J.M."/>
            <person name="Nellist C.F."/>
            <person name="Harrison R.J."/>
        </authorList>
    </citation>
    <scope>NUCLEOTIDE SEQUENCE [LARGE SCALE GENOMIC DNA]</scope>
    <source>
        <strain evidence="4 6">A4</strain>
        <strain evidence="3 5">NOV-27</strain>
    </source>
</reference>
<evidence type="ECO:0000256" key="1">
    <source>
        <dbReference type="SAM" id="MobiDB-lite"/>
    </source>
</evidence>
<evidence type="ECO:0000313" key="3">
    <source>
        <dbReference type="EMBL" id="KAE9180913.1"/>
    </source>
</evidence>
<dbReference type="EMBL" id="QXGE01002153">
    <property type="protein sequence ID" value="KAE9284422.1"/>
    <property type="molecule type" value="Genomic_DNA"/>
</dbReference>
<gene>
    <name evidence="4" type="ORF">PF001_g22393</name>
    <name evidence="3" type="ORF">PF005_g23079</name>
</gene>
<evidence type="ECO:0008006" key="7">
    <source>
        <dbReference type="Google" id="ProtNLM"/>
    </source>
</evidence>
<keyword evidence="5" id="KW-1185">Reference proteome</keyword>
<organism evidence="3 5">
    <name type="scientific">Phytophthora fragariae</name>
    <dbReference type="NCBI Taxonomy" id="53985"/>
    <lineage>
        <taxon>Eukaryota</taxon>
        <taxon>Sar</taxon>
        <taxon>Stramenopiles</taxon>
        <taxon>Oomycota</taxon>
        <taxon>Peronosporomycetes</taxon>
        <taxon>Peronosporales</taxon>
        <taxon>Peronosporaceae</taxon>
        <taxon>Phytophthora</taxon>
    </lineage>
</organism>
<proteinExistence type="predicted"/>
<comment type="caution">
    <text evidence="3">The sequence shown here is derived from an EMBL/GenBank/DDBJ whole genome shotgun (WGS) entry which is preliminary data.</text>
</comment>
<feature type="chain" id="PRO_5036166497" description="RxLR effector protein" evidence="2">
    <location>
        <begin position="19"/>
        <end position="71"/>
    </location>
</feature>
<evidence type="ECO:0000313" key="6">
    <source>
        <dbReference type="Proteomes" id="UP000437068"/>
    </source>
</evidence>
<keyword evidence="2" id="KW-0732">Signal</keyword>
<feature type="region of interest" description="Disordered" evidence="1">
    <location>
        <begin position="51"/>
        <end position="71"/>
    </location>
</feature>
<protein>
    <recommendedName>
        <fullName evidence="7">RxLR effector protein</fullName>
    </recommendedName>
</protein>